<dbReference type="GO" id="GO:0010273">
    <property type="term" value="P:detoxification of copper ion"/>
    <property type="evidence" value="ECO:0007669"/>
    <property type="project" value="TreeGrafter"/>
</dbReference>
<evidence type="ECO:0000313" key="7">
    <source>
        <dbReference type="Proteomes" id="UP000295783"/>
    </source>
</evidence>
<protein>
    <recommendedName>
        <fullName evidence="1">glutathione gamma-glutamylcysteinyltransferase</fullName>
        <ecNumber evidence="1">2.3.2.15</ecNumber>
    </recommendedName>
</protein>
<dbReference type="GO" id="GO:0046938">
    <property type="term" value="P:phytochelatin biosynthetic process"/>
    <property type="evidence" value="ECO:0007669"/>
    <property type="project" value="InterPro"/>
</dbReference>
<dbReference type="Proteomes" id="UP000295783">
    <property type="component" value="Unassembled WGS sequence"/>
</dbReference>
<sequence>MNDIGTLQASTEQIALTPLARDNAHVRRNPCPNFWALMPHQIHQHTDSACSLASSVMVLNAARGMEGMNRVGELLSEKRLIERFVHTDWPSGIAPDGGGRKLMRLAEHLDEALGLYGLASWMVEGFPVAAADAAAGDMLRRNLAALEAWPGHFIIANFHLDLFYGDGSDIGHFSPLGAYDSASDRVLVLDCYKADYEPHWAPVARLLAAMAKPCDDGKQRGYLVVRRR</sequence>
<keyword evidence="2" id="KW-0104">Cadmium</keyword>
<keyword evidence="4" id="KW-0479">Metal-binding</keyword>
<proteinExistence type="predicted"/>
<name>A0A4R6WT87_9PROT</name>
<reference evidence="6 7" key="1">
    <citation type="submission" date="2019-03" db="EMBL/GenBank/DDBJ databases">
        <title>Genomic Encyclopedia of Type Strains, Phase III (KMG-III): the genomes of soil and plant-associated and newly described type strains.</title>
        <authorList>
            <person name="Whitman W."/>
        </authorList>
    </citation>
    <scope>NUCLEOTIDE SEQUENCE [LARGE SCALE GENOMIC DNA]</scope>
    <source>
        <strain evidence="6 7">CGMCC 1.7660</strain>
    </source>
</reference>
<dbReference type="Pfam" id="PF05023">
    <property type="entry name" value="Phytochelatin"/>
    <property type="match status" value="1"/>
</dbReference>
<keyword evidence="3" id="KW-0808">Transferase</keyword>
<dbReference type="GO" id="GO:0046872">
    <property type="term" value="F:metal ion binding"/>
    <property type="evidence" value="ECO:0007669"/>
    <property type="project" value="UniProtKB-KW"/>
</dbReference>
<accession>A0A4R6WT87</accession>
<dbReference type="SUPFAM" id="SSF54001">
    <property type="entry name" value="Cysteine proteinases"/>
    <property type="match status" value="1"/>
</dbReference>
<organism evidence="6 7">
    <name type="scientific">Dongia mobilis</name>
    <dbReference type="NCBI Taxonomy" id="578943"/>
    <lineage>
        <taxon>Bacteria</taxon>
        <taxon>Pseudomonadati</taxon>
        <taxon>Pseudomonadota</taxon>
        <taxon>Alphaproteobacteria</taxon>
        <taxon>Rhodospirillales</taxon>
        <taxon>Dongiaceae</taxon>
        <taxon>Dongia</taxon>
    </lineage>
</organism>
<dbReference type="OrthoDB" id="8560621at2"/>
<evidence type="ECO:0000259" key="5">
    <source>
        <dbReference type="PROSITE" id="PS51443"/>
    </source>
</evidence>
<dbReference type="GO" id="GO:0098849">
    <property type="term" value="P:cellular detoxification of cadmium ion"/>
    <property type="evidence" value="ECO:0007669"/>
    <property type="project" value="TreeGrafter"/>
</dbReference>
<comment type="caution">
    <text evidence="6">The sequence shown here is derived from an EMBL/GenBank/DDBJ whole genome shotgun (WGS) entry which is preliminary data.</text>
</comment>
<dbReference type="GO" id="GO:0016756">
    <property type="term" value="F:glutathione gamma-glutamylcysteinyltransferase activity"/>
    <property type="evidence" value="ECO:0007669"/>
    <property type="project" value="UniProtKB-EC"/>
</dbReference>
<dbReference type="EMBL" id="SNYW01000001">
    <property type="protein sequence ID" value="TDQ86340.1"/>
    <property type="molecule type" value="Genomic_DNA"/>
</dbReference>
<keyword evidence="7" id="KW-1185">Reference proteome</keyword>
<dbReference type="InterPro" id="IPR038156">
    <property type="entry name" value="PCS_N_sf"/>
</dbReference>
<dbReference type="PANTHER" id="PTHR33447">
    <property type="entry name" value="GLUTATHIONE GAMMA-GLUTAMYLCYSTEINYLTRANSFERASE"/>
    <property type="match status" value="1"/>
</dbReference>
<dbReference type="EC" id="2.3.2.15" evidence="1"/>
<evidence type="ECO:0000313" key="6">
    <source>
        <dbReference type="EMBL" id="TDQ86340.1"/>
    </source>
</evidence>
<evidence type="ECO:0000256" key="2">
    <source>
        <dbReference type="ARBA" id="ARBA00022539"/>
    </source>
</evidence>
<dbReference type="InterPro" id="IPR040409">
    <property type="entry name" value="PCS-like"/>
</dbReference>
<dbReference type="PROSITE" id="PS51443">
    <property type="entry name" value="PCS"/>
    <property type="match status" value="1"/>
</dbReference>
<gene>
    <name evidence="6" type="ORF">A8950_0031</name>
</gene>
<dbReference type="Gene3D" id="3.90.70.30">
    <property type="entry name" value="Phytochelatin synthase, N-terminal domain"/>
    <property type="match status" value="1"/>
</dbReference>
<dbReference type="InterPro" id="IPR007719">
    <property type="entry name" value="PCS_N"/>
</dbReference>
<evidence type="ECO:0000256" key="4">
    <source>
        <dbReference type="ARBA" id="ARBA00022723"/>
    </source>
</evidence>
<dbReference type="InterPro" id="IPR038765">
    <property type="entry name" value="Papain-like_cys_pep_sf"/>
</dbReference>
<feature type="domain" description="Peptidase C83" evidence="5">
    <location>
        <begin position="1"/>
        <end position="228"/>
    </location>
</feature>
<evidence type="ECO:0000256" key="3">
    <source>
        <dbReference type="ARBA" id="ARBA00022679"/>
    </source>
</evidence>
<dbReference type="PANTHER" id="PTHR33447:SF2">
    <property type="entry name" value="GLUTATHIONE GAMMA-GLUTAMYLCYSTEINYLTRANSFERASE"/>
    <property type="match status" value="1"/>
</dbReference>
<dbReference type="AlphaFoldDB" id="A0A4R6WT87"/>
<dbReference type="RefSeq" id="WP_133611458.1">
    <property type="nucleotide sequence ID" value="NZ_SNYW01000001.1"/>
</dbReference>
<evidence type="ECO:0000256" key="1">
    <source>
        <dbReference type="ARBA" id="ARBA00012468"/>
    </source>
</evidence>